<sequence length="280" mass="31280">MKFSLGCHLGYEVTTPTTMILNIEAMRLDRQQVQSESLIISPFVEAEPHWAIESGNLYRRLVLEPGEYTIDYRAEIDLVASREDPAGIAEMPVSRIPLEVLPYLYPSRYCQSDLLARFAWREFGEIGTGHDRMTAICNWIYQHVDYLSGSSDSATSAYDTFSQRAGVCRDFAHLGITFARALGIPARFISSYAWQLVPQDFHAVFEAYLGGRWYLFDATRLAPLDSIVRIGMGRDAADTAFATFYGSVVPQPKSVWIEPVDGAADPAREWTTEAVSVVGG</sequence>
<name>A0A433X420_9HYPH</name>
<accession>A0A433X420</accession>
<gene>
    <name evidence="2" type="ORF">EMQ25_15550</name>
</gene>
<protein>
    <submittedName>
        <fullName evidence="2">Transglutaminase family protein</fullName>
    </submittedName>
</protein>
<dbReference type="InterPro" id="IPR038765">
    <property type="entry name" value="Papain-like_cys_pep_sf"/>
</dbReference>
<dbReference type="Proteomes" id="UP000281547">
    <property type="component" value="Unassembled WGS sequence"/>
</dbReference>
<comment type="caution">
    <text evidence="2">The sequence shown here is derived from an EMBL/GenBank/DDBJ whole genome shotgun (WGS) entry which is preliminary data.</text>
</comment>
<dbReference type="InterPro" id="IPR002931">
    <property type="entry name" value="Transglutaminase-like"/>
</dbReference>
<evidence type="ECO:0000313" key="3">
    <source>
        <dbReference type="Proteomes" id="UP000281547"/>
    </source>
</evidence>
<reference evidence="2 3" key="1">
    <citation type="journal article" date="2016" name="Int. J. Syst. Evol. Microbiol.">
        <title>Arsenicitalea aurantiaca gen. nov., sp. nov., a new member of the family Hyphomicrobiaceae, isolated from high-arsenic sediment.</title>
        <authorList>
            <person name="Mu Y."/>
            <person name="Zhou L."/>
            <person name="Zeng X.C."/>
            <person name="Liu L."/>
            <person name="Pan Y."/>
            <person name="Chen X."/>
            <person name="Wang J."/>
            <person name="Li S."/>
            <person name="Li W.J."/>
            <person name="Wang Y."/>
        </authorList>
    </citation>
    <scope>NUCLEOTIDE SEQUENCE [LARGE SCALE GENOMIC DNA]</scope>
    <source>
        <strain evidence="2 3">42-50</strain>
    </source>
</reference>
<organism evidence="2 3">
    <name type="scientific">Arsenicitalea aurantiaca</name>
    <dbReference type="NCBI Taxonomy" id="1783274"/>
    <lineage>
        <taxon>Bacteria</taxon>
        <taxon>Pseudomonadati</taxon>
        <taxon>Pseudomonadota</taxon>
        <taxon>Alphaproteobacteria</taxon>
        <taxon>Hyphomicrobiales</taxon>
        <taxon>Devosiaceae</taxon>
        <taxon>Arsenicitalea</taxon>
    </lineage>
</organism>
<dbReference type="InterPro" id="IPR048930">
    <property type="entry name" value="Bact_transglu_N_2"/>
</dbReference>
<dbReference type="PANTHER" id="PTHR33490">
    <property type="entry name" value="BLR5614 PROTEIN-RELATED"/>
    <property type="match status" value="1"/>
</dbReference>
<dbReference type="OrthoDB" id="5438043at2"/>
<evidence type="ECO:0000259" key="1">
    <source>
        <dbReference type="SMART" id="SM00460"/>
    </source>
</evidence>
<dbReference type="SUPFAM" id="SSF54001">
    <property type="entry name" value="Cysteine proteinases"/>
    <property type="match status" value="1"/>
</dbReference>
<dbReference type="Pfam" id="PF21295">
    <property type="entry name" value="Bact_transglu_N_2"/>
    <property type="match status" value="1"/>
</dbReference>
<dbReference type="PANTHER" id="PTHR33490:SF12">
    <property type="entry name" value="BLL5557 PROTEIN"/>
    <property type="match status" value="1"/>
</dbReference>
<dbReference type="Gene3D" id="3.10.620.30">
    <property type="match status" value="1"/>
</dbReference>
<dbReference type="Gene3D" id="2.60.40.2250">
    <property type="match status" value="1"/>
</dbReference>
<dbReference type="Pfam" id="PF01841">
    <property type="entry name" value="Transglut_core"/>
    <property type="match status" value="1"/>
</dbReference>
<keyword evidence="3" id="KW-1185">Reference proteome</keyword>
<evidence type="ECO:0000313" key="2">
    <source>
        <dbReference type="EMBL" id="RUT28802.1"/>
    </source>
</evidence>
<dbReference type="RefSeq" id="WP_127189526.1">
    <property type="nucleotide sequence ID" value="NZ_RZNJ01000006.1"/>
</dbReference>
<proteinExistence type="predicted"/>
<feature type="domain" description="Transglutaminase-like" evidence="1">
    <location>
        <begin position="160"/>
        <end position="220"/>
    </location>
</feature>
<dbReference type="EMBL" id="RZNJ01000006">
    <property type="protein sequence ID" value="RUT28802.1"/>
    <property type="molecule type" value="Genomic_DNA"/>
</dbReference>
<dbReference type="AlphaFoldDB" id="A0A433X420"/>
<dbReference type="SMART" id="SM00460">
    <property type="entry name" value="TGc"/>
    <property type="match status" value="1"/>
</dbReference>